<keyword evidence="2" id="KW-1185">Reference proteome</keyword>
<accession>A0ABM3WU51</accession>
<evidence type="ECO:0000313" key="2">
    <source>
        <dbReference type="Proteomes" id="UP001652624"/>
    </source>
</evidence>
<feature type="transmembrane region" description="Helical" evidence="1">
    <location>
        <begin position="34"/>
        <end position="56"/>
    </location>
</feature>
<feature type="non-terminal residue" evidence="3">
    <location>
        <position position="1"/>
    </location>
</feature>
<gene>
    <name evidence="3" type="primary">PTTG1IP2</name>
</gene>
<keyword evidence="1" id="KW-0472">Membrane</keyword>
<dbReference type="RefSeq" id="XP_060040100.1">
    <property type="nucleotide sequence ID" value="XM_060184117.1"/>
</dbReference>
<keyword evidence="1" id="KW-0812">Transmembrane</keyword>
<name>A0ABM3WU51_ERIEU</name>
<proteinExistence type="predicted"/>
<dbReference type="GeneID" id="132536370"/>
<evidence type="ECO:0000313" key="3">
    <source>
        <dbReference type="RefSeq" id="XP_060040100.1"/>
    </source>
</evidence>
<organism evidence="2 3">
    <name type="scientific">Erinaceus europaeus</name>
    <name type="common">Western European hedgehog</name>
    <dbReference type="NCBI Taxonomy" id="9365"/>
    <lineage>
        <taxon>Eukaryota</taxon>
        <taxon>Metazoa</taxon>
        <taxon>Chordata</taxon>
        <taxon>Craniata</taxon>
        <taxon>Vertebrata</taxon>
        <taxon>Euteleostomi</taxon>
        <taxon>Mammalia</taxon>
        <taxon>Eutheria</taxon>
        <taxon>Laurasiatheria</taxon>
        <taxon>Eulipotyphla</taxon>
        <taxon>Erinaceidae</taxon>
        <taxon>Erinaceinae</taxon>
        <taxon>Erinaceus</taxon>
    </lineage>
</organism>
<sequence length="102" mass="12012">CFWCSDEKSCNKYCFPYSECRVASIFWLNCRVDMFGILMIVLIILIVVGVTTYCCIYHHYMHSRNPVFVDGRRATIYNHRDTLYGSPSPMTQCDFLQLLTYI</sequence>
<evidence type="ECO:0000256" key="1">
    <source>
        <dbReference type="SAM" id="Phobius"/>
    </source>
</evidence>
<keyword evidence="1" id="KW-1133">Transmembrane helix</keyword>
<reference evidence="3" key="1">
    <citation type="submission" date="2025-08" db="UniProtKB">
        <authorList>
            <consortium name="RefSeq"/>
        </authorList>
    </citation>
    <scope>IDENTIFICATION</scope>
</reference>
<dbReference type="Proteomes" id="UP001652624">
    <property type="component" value="Unplaced"/>
</dbReference>
<protein>
    <submittedName>
        <fullName evidence="3">PTTG1IP family member 2</fullName>
    </submittedName>
</protein>